<evidence type="ECO:0000313" key="2">
    <source>
        <dbReference type="Proteomes" id="UP000006327"/>
    </source>
</evidence>
<sequence length="208" mass="23317">MEITSNTLSLFNYIGDSEKSNEVLQGLANNTNKDVSGGLDLLESGLSNGKFEETLELMEKGEIDIDLNLVDNYYQFNQQKLNREVAQLARNFDLGSETAVTLQDGKLVVEGDSDNAKALQNYLDKDTRLSALVQQTAKLQQFVEWGQAKEQAAVYQSEDMPEDQLIEFLKEARLVMTQDNQFLMSNKGSAFYSQGHTQSIIDKIAQQT</sequence>
<comment type="caution">
    <text evidence="1">The sequence shown here is derived from an EMBL/GenBank/DDBJ whole genome shotgun (WGS) entry which is preliminary data.</text>
</comment>
<dbReference type="Proteomes" id="UP000006327">
    <property type="component" value="Unassembled WGS sequence"/>
</dbReference>
<dbReference type="EMBL" id="BAEO01000010">
    <property type="protein sequence ID" value="GAC17735.1"/>
    <property type="molecule type" value="Genomic_DNA"/>
</dbReference>
<dbReference type="OrthoDB" id="6335553at2"/>
<reference evidence="1 2" key="1">
    <citation type="journal article" date="2017" name="Antonie Van Leeuwenhoek">
        <title>Rhizobium rhizosphaerae sp. nov., a novel species isolated from rice rhizosphere.</title>
        <authorList>
            <person name="Zhao J.J."/>
            <person name="Zhang J."/>
            <person name="Zhang R.J."/>
            <person name="Zhang C.W."/>
            <person name="Yin H.Q."/>
            <person name="Zhang X.X."/>
        </authorList>
    </citation>
    <scope>NUCLEOTIDE SEQUENCE [LARGE SCALE GENOMIC DNA]</scope>
    <source>
        <strain evidence="1 2">BSs20135</strain>
    </source>
</reference>
<evidence type="ECO:0000313" key="1">
    <source>
        <dbReference type="EMBL" id="GAC17735.1"/>
    </source>
</evidence>
<name>K6Z2P8_9ALTE</name>
<accession>K6Z2P8</accession>
<proteinExistence type="predicted"/>
<dbReference type="eggNOG" id="ENOG5033RXU">
    <property type="taxonomic scope" value="Bacteria"/>
</dbReference>
<dbReference type="AlphaFoldDB" id="K6Z2P8"/>
<protein>
    <submittedName>
        <fullName evidence="1">Uncharacterized protein</fullName>
    </submittedName>
</protein>
<gene>
    <name evidence="1" type="ORF">GARC_0754</name>
</gene>
<organism evidence="1 2">
    <name type="scientific">Paraglaciecola arctica BSs20135</name>
    <dbReference type="NCBI Taxonomy" id="493475"/>
    <lineage>
        <taxon>Bacteria</taxon>
        <taxon>Pseudomonadati</taxon>
        <taxon>Pseudomonadota</taxon>
        <taxon>Gammaproteobacteria</taxon>
        <taxon>Alteromonadales</taxon>
        <taxon>Alteromonadaceae</taxon>
        <taxon>Paraglaciecola</taxon>
    </lineage>
</organism>
<dbReference type="RefSeq" id="WP_007616818.1">
    <property type="nucleotide sequence ID" value="NZ_BAEO01000010.1"/>
</dbReference>
<keyword evidence="2" id="KW-1185">Reference proteome</keyword>